<dbReference type="RefSeq" id="WP_047215338.1">
    <property type="nucleotide sequence ID" value="NZ_CP011568.3"/>
</dbReference>
<dbReference type="GO" id="GO:0006811">
    <property type="term" value="P:monoatomic ion transport"/>
    <property type="evidence" value="ECO:0007669"/>
    <property type="project" value="UniProtKB-KW"/>
</dbReference>
<dbReference type="InterPro" id="IPR050298">
    <property type="entry name" value="Gram-neg_bact_OMP"/>
</dbReference>
<organism evidence="13 14">
    <name type="scientific">Pandoraea thiooxydans</name>
    <dbReference type="NCBI Taxonomy" id="445709"/>
    <lineage>
        <taxon>Bacteria</taxon>
        <taxon>Pseudomonadati</taxon>
        <taxon>Pseudomonadota</taxon>
        <taxon>Betaproteobacteria</taxon>
        <taxon>Burkholderiales</taxon>
        <taxon>Burkholderiaceae</taxon>
        <taxon>Pandoraea</taxon>
    </lineage>
</organism>
<evidence type="ECO:0000313" key="14">
    <source>
        <dbReference type="Proteomes" id="UP000036700"/>
    </source>
</evidence>
<dbReference type="EMBL" id="CP011568">
    <property type="protein sequence ID" value="AKJ69430.1"/>
    <property type="molecule type" value="Genomic_DNA"/>
</dbReference>
<evidence type="ECO:0000256" key="10">
    <source>
        <dbReference type="ARBA" id="ARBA00023237"/>
    </source>
</evidence>
<feature type="chain" id="PRO_5002553655" evidence="11">
    <location>
        <begin position="31"/>
        <end position="351"/>
    </location>
</feature>
<keyword evidence="14" id="KW-1185">Reference proteome</keyword>
<evidence type="ECO:0000256" key="7">
    <source>
        <dbReference type="ARBA" id="ARBA00023065"/>
    </source>
</evidence>
<dbReference type="PANTHER" id="PTHR34501">
    <property type="entry name" value="PROTEIN YDDL-RELATED"/>
    <property type="match status" value="1"/>
</dbReference>
<accession>A0A0G3ER63</accession>
<dbReference type="PANTHER" id="PTHR34501:SF9">
    <property type="entry name" value="MAJOR OUTER MEMBRANE PROTEIN P.IA"/>
    <property type="match status" value="1"/>
</dbReference>
<keyword evidence="8" id="KW-0626">Porin</keyword>
<evidence type="ECO:0000256" key="4">
    <source>
        <dbReference type="ARBA" id="ARBA00022452"/>
    </source>
</evidence>
<keyword evidence="4" id="KW-1134">Transmembrane beta strand</keyword>
<keyword evidence="10" id="KW-0998">Cell outer membrane</keyword>
<evidence type="ECO:0000256" key="6">
    <source>
        <dbReference type="ARBA" id="ARBA00022729"/>
    </source>
</evidence>
<dbReference type="GO" id="GO:0009279">
    <property type="term" value="C:cell outer membrane"/>
    <property type="evidence" value="ECO:0007669"/>
    <property type="project" value="UniProtKB-SubCell"/>
</dbReference>
<keyword evidence="5" id="KW-0812">Transmembrane</keyword>
<evidence type="ECO:0000256" key="9">
    <source>
        <dbReference type="ARBA" id="ARBA00023136"/>
    </source>
</evidence>
<dbReference type="Proteomes" id="UP000036700">
    <property type="component" value="Chromosome"/>
</dbReference>
<dbReference type="Gene3D" id="2.40.160.10">
    <property type="entry name" value="Porin"/>
    <property type="match status" value="1"/>
</dbReference>
<evidence type="ECO:0000256" key="11">
    <source>
        <dbReference type="SAM" id="SignalP"/>
    </source>
</evidence>
<feature type="domain" description="Porin" evidence="12">
    <location>
        <begin position="19"/>
        <end position="333"/>
    </location>
</feature>
<evidence type="ECO:0000259" key="12">
    <source>
        <dbReference type="Pfam" id="PF13609"/>
    </source>
</evidence>
<comment type="subunit">
    <text evidence="2">Homotrimer.</text>
</comment>
<evidence type="ECO:0000256" key="2">
    <source>
        <dbReference type="ARBA" id="ARBA00011233"/>
    </source>
</evidence>
<evidence type="ECO:0000256" key="1">
    <source>
        <dbReference type="ARBA" id="ARBA00004571"/>
    </source>
</evidence>
<dbReference type="OrthoDB" id="6975458at2"/>
<dbReference type="CDD" id="cd00342">
    <property type="entry name" value="gram_neg_porins"/>
    <property type="match status" value="1"/>
</dbReference>
<keyword evidence="6 11" id="KW-0732">Signal</keyword>
<dbReference type="STRING" id="445709.ABW99_15625"/>
<dbReference type="Pfam" id="PF13609">
    <property type="entry name" value="Porin_4"/>
    <property type="match status" value="1"/>
</dbReference>
<reference evidence="13" key="1">
    <citation type="submission" date="2016-01" db="EMBL/GenBank/DDBJ databases">
        <authorList>
            <person name="McClelland M."/>
            <person name="Jain A."/>
            <person name="Saraogi P."/>
            <person name="Mendelson R."/>
            <person name="Westerman R."/>
            <person name="SanMiguel P."/>
            <person name="Csonka L."/>
        </authorList>
    </citation>
    <scope>NUCLEOTIDE SEQUENCE</scope>
    <source>
        <strain evidence="13">DSM 25325</strain>
    </source>
</reference>
<dbReference type="GO" id="GO:0046930">
    <property type="term" value="C:pore complex"/>
    <property type="evidence" value="ECO:0007669"/>
    <property type="project" value="UniProtKB-KW"/>
</dbReference>
<dbReference type="SUPFAM" id="SSF56935">
    <property type="entry name" value="Porins"/>
    <property type="match status" value="1"/>
</dbReference>
<dbReference type="AlphaFoldDB" id="A0A0G3ER63"/>
<evidence type="ECO:0000256" key="3">
    <source>
        <dbReference type="ARBA" id="ARBA00022448"/>
    </source>
</evidence>
<protein>
    <submittedName>
        <fullName evidence="13">Porin</fullName>
    </submittedName>
</protein>
<evidence type="ECO:0000313" key="13">
    <source>
        <dbReference type="EMBL" id="AKJ69430.1"/>
    </source>
</evidence>
<dbReference type="InterPro" id="IPR033900">
    <property type="entry name" value="Gram_neg_porin_domain"/>
</dbReference>
<evidence type="ECO:0000256" key="8">
    <source>
        <dbReference type="ARBA" id="ARBA00023114"/>
    </source>
</evidence>
<dbReference type="InterPro" id="IPR023614">
    <property type="entry name" value="Porin_dom_sf"/>
</dbReference>
<evidence type="ECO:0000256" key="5">
    <source>
        <dbReference type="ARBA" id="ARBA00022692"/>
    </source>
</evidence>
<comment type="subcellular location">
    <subcellularLocation>
        <location evidence="1">Cell outer membrane</location>
        <topology evidence="1">Multi-pass membrane protein</topology>
    </subcellularLocation>
</comment>
<keyword evidence="7" id="KW-0406">Ion transport</keyword>
<gene>
    <name evidence="13" type="ORF">ABW99_15625</name>
</gene>
<keyword evidence="3" id="KW-0813">Transport</keyword>
<sequence length="351" mass="37197">MNKTLARAQRLGLSALAGALLMGTSLGAAAQAAIPTSSVQVYGLIGVYVDNLKRSGMSSGVVQEGSGGLTTSYWGLRGREDLGGGTSAIFALESFFQPNNGDMGRKSTDPFWSRNAYVGLTNPAYGTLTFGRQTNPTYLNMQKVNPFGGSVVFSPLVMQTFIATYGGNIIGDTVWNNGVQYRTPNWHGLAGSVFYSVSNVAGQGGDNNLGLHASYQHGGLTAVASMQRDRMSAVAPVVQQDVYLAGAAYDFKLVKLYGAFVSTNSEGAQATSHTYELGASVPVAHNSAVLLEWARTSKTAPRNGGYIRNTASAGYDYHFSKRTDVYAVYSFDKLTSQGAGSTYGVGVRHTF</sequence>
<dbReference type="KEGG" id="ptx:ABW99_15625"/>
<dbReference type="PATRIC" id="fig|445709.3.peg.3306"/>
<keyword evidence="9" id="KW-0472">Membrane</keyword>
<dbReference type="GO" id="GO:0015288">
    <property type="term" value="F:porin activity"/>
    <property type="evidence" value="ECO:0007669"/>
    <property type="project" value="UniProtKB-KW"/>
</dbReference>
<proteinExistence type="predicted"/>
<feature type="signal peptide" evidence="11">
    <location>
        <begin position="1"/>
        <end position="30"/>
    </location>
</feature>
<name>A0A0G3ER63_9BURK</name>